<accession>A0A182W5R4</accession>
<dbReference type="STRING" id="112268.A0A182W5R4"/>
<dbReference type="GO" id="GO:0005743">
    <property type="term" value="C:mitochondrial inner membrane"/>
    <property type="evidence" value="ECO:0007669"/>
    <property type="project" value="InterPro"/>
</dbReference>
<name>A0A182W5R4_9DIPT</name>
<dbReference type="InterPro" id="IPR006721">
    <property type="entry name" value="ATP_synth_F1_esu_mt"/>
</dbReference>
<dbReference type="CDD" id="cd12153">
    <property type="entry name" value="F1-ATPase_epsilon"/>
    <property type="match status" value="1"/>
</dbReference>
<dbReference type="GO" id="GO:0042776">
    <property type="term" value="P:proton motive force-driven mitochondrial ATP synthesis"/>
    <property type="evidence" value="ECO:0007669"/>
    <property type="project" value="TreeGrafter"/>
</dbReference>
<dbReference type="GO" id="GO:0046933">
    <property type="term" value="F:proton-transporting ATP synthase activity, rotational mechanism"/>
    <property type="evidence" value="ECO:0007669"/>
    <property type="project" value="InterPro"/>
</dbReference>
<dbReference type="FunFam" id="1.10.1620.20:FF:000005">
    <property type="entry name" value="Uncharacterized protein, isoform A"/>
    <property type="match status" value="1"/>
</dbReference>
<reference evidence="2" key="2">
    <citation type="submission" date="2020-05" db="UniProtKB">
        <authorList>
            <consortium name="EnsemblMetazoa"/>
        </authorList>
    </citation>
    <scope>IDENTIFICATION</scope>
    <source>
        <strain evidence="2">MINIMUS1</strain>
    </source>
</reference>
<dbReference type="AlphaFoldDB" id="A0A182W5R4"/>
<dbReference type="GO" id="GO:0045259">
    <property type="term" value="C:proton-transporting ATP synthase complex"/>
    <property type="evidence" value="ECO:0007669"/>
    <property type="project" value="InterPro"/>
</dbReference>
<dbReference type="PANTHER" id="PTHR12448">
    <property type="entry name" value="ATP SYNTHASE EPSILON CHAIN, MITOCHONDRIAL"/>
    <property type="match status" value="1"/>
</dbReference>
<reference evidence="3" key="1">
    <citation type="submission" date="2013-03" db="EMBL/GenBank/DDBJ databases">
        <title>The Genome Sequence of Anopheles minimus MINIMUS1.</title>
        <authorList>
            <consortium name="The Broad Institute Genomics Platform"/>
            <person name="Neafsey D.E."/>
            <person name="Walton C."/>
            <person name="Walker B."/>
            <person name="Young S.K."/>
            <person name="Zeng Q."/>
            <person name="Gargeya S."/>
            <person name="Fitzgerald M."/>
            <person name="Haas B."/>
            <person name="Abouelleil A."/>
            <person name="Allen A.W."/>
            <person name="Alvarado L."/>
            <person name="Arachchi H.M."/>
            <person name="Berlin A.M."/>
            <person name="Chapman S.B."/>
            <person name="Gainer-Dewar J."/>
            <person name="Goldberg J."/>
            <person name="Griggs A."/>
            <person name="Gujja S."/>
            <person name="Hansen M."/>
            <person name="Howarth C."/>
            <person name="Imamovic A."/>
            <person name="Ireland A."/>
            <person name="Larimer J."/>
            <person name="McCowan C."/>
            <person name="Murphy C."/>
            <person name="Pearson M."/>
            <person name="Poon T.W."/>
            <person name="Priest M."/>
            <person name="Roberts A."/>
            <person name="Saif S."/>
            <person name="Shea T."/>
            <person name="Sisk P."/>
            <person name="Sykes S."/>
            <person name="Wortman J."/>
            <person name="Nusbaum C."/>
            <person name="Birren B."/>
        </authorList>
    </citation>
    <scope>NUCLEOTIDE SEQUENCE [LARGE SCALE GENOMIC DNA]</scope>
    <source>
        <strain evidence="3">MINIMUS1</strain>
    </source>
</reference>
<dbReference type="PANTHER" id="PTHR12448:SF0">
    <property type="entry name" value="ATP SYNTHASE SUBUNIT EPSILON, MITOCHONDRIAL"/>
    <property type="match status" value="1"/>
</dbReference>
<dbReference type="SUPFAM" id="SSF48690">
    <property type="entry name" value="Epsilon subunit of mitochondrial F1F0-ATP synthase"/>
    <property type="match status" value="1"/>
</dbReference>
<keyword evidence="3" id="KW-1185">Reference proteome</keyword>
<dbReference type="Proteomes" id="UP000075920">
    <property type="component" value="Unassembled WGS sequence"/>
</dbReference>
<comment type="similarity">
    <text evidence="1">Belongs to the eukaryotic ATPase epsilon family.</text>
</comment>
<dbReference type="VEuPathDB" id="VectorBase:AMIN005680"/>
<evidence type="ECO:0000313" key="3">
    <source>
        <dbReference type="Proteomes" id="UP000075920"/>
    </source>
</evidence>
<dbReference type="Pfam" id="PF04627">
    <property type="entry name" value="ATP-synt_Eps"/>
    <property type="match status" value="1"/>
</dbReference>
<dbReference type="InterPro" id="IPR036742">
    <property type="entry name" value="ATP_synth_F1_esu_sf_mt"/>
</dbReference>
<evidence type="ECO:0000256" key="1">
    <source>
        <dbReference type="ARBA" id="ARBA00009502"/>
    </source>
</evidence>
<dbReference type="Gene3D" id="1.10.1620.20">
    <property type="entry name" value="ATP synthase, F1 complex, epsilon subunit superfamily, mitochondrial"/>
    <property type="match status" value="1"/>
</dbReference>
<evidence type="ECO:0008006" key="4">
    <source>
        <dbReference type="Google" id="ProtNLM"/>
    </source>
</evidence>
<proteinExistence type="inferred from homology"/>
<organism evidence="2 3">
    <name type="scientific">Anopheles minimus</name>
    <dbReference type="NCBI Taxonomy" id="112268"/>
    <lineage>
        <taxon>Eukaryota</taxon>
        <taxon>Metazoa</taxon>
        <taxon>Ecdysozoa</taxon>
        <taxon>Arthropoda</taxon>
        <taxon>Hexapoda</taxon>
        <taxon>Insecta</taxon>
        <taxon>Pterygota</taxon>
        <taxon>Neoptera</taxon>
        <taxon>Endopterygota</taxon>
        <taxon>Diptera</taxon>
        <taxon>Nematocera</taxon>
        <taxon>Culicoidea</taxon>
        <taxon>Culicidae</taxon>
        <taxon>Anophelinae</taxon>
        <taxon>Anopheles</taxon>
    </lineage>
</organism>
<evidence type="ECO:0000313" key="2">
    <source>
        <dbReference type="EnsemblMetazoa" id="AMIN005680-PA"/>
    </source>
</evidence>
<protein>
    <recommendedName>
        <fullName evidence="4">ATP synthase subunit epsilon, mitochondrial</fullName>
    </recommendedName>
</protein>
<sequence length="97" mass="10951">TLPEPVLRTHIAQSQLPNTFRNLITATARPKPSTDQSTKMAAWRAAGLNYINYSNIAARLLRKALKPELRAQAVRRDDSHIKFTKWQGGKPEKVISE</sequence>
<dbReference type="EnsemblMetazoa" id="AMIN005680-RA">
    <property type="protein sequence ID" value="AMIN005680-PA"/>
    <property type="gene ID" value="AMIN005680"/>
</dbReference>